<protein>
    <submittedName>
        <fullName evidence="1">Uncharacterized protein</fullName>
    </submittedName>
</protein>
<dbReference type="EMBL" id="ACIO01000236">
    <property type="protein sequence ID" value="EFC98817.1"/>
    <property type="molecule type" value="Genomic_DNA"/>
</dbReference>
<dbReference type="HOGENOM" id="CLU_2130051_0_0_9"/>
<organism evidence="1 2">
    <name type="scientific">Hungatella hathewayi DSM 13479</name>
    <dbReference type="NCBI Taxonomy" id="566550"/>
    <lineage>
        <taxon>Bacteria</taxon>
        <taxon>Bacillati</taxon>
        <taxon>Bacillota</taxon>
        <taxon>Clostridia</taxon>
        <taxon>Lachnospirales</taxon>
        <taxon>Lachnospiraceae</taxon>
        <taxon>Hungatella</taxon>
    </lineage>
</organism>
<gene>
    <name evidence="1" type="ORF">CLOSTHATH_02961</name>
</gene>
<proteinExistence type="predicted"/>
<sequence length="113" mass="12707">MTVPDGPVTAICVPGELGAAGEISVLLILYPPYQWNMSLQGFVLHIIEYDRLCQYVPVLVLGFRKSVTGSVRLDCGAPGRGWAKNSFQWHKFKYHEKDCQKPLECVIIEINQN</sequence>
<dbReference type="Proteomes" id="UP000004968">
    <property type="component" value="Unassembled WGS sequence"/>
</dbReference>
<comment type="caution">
    <text evidence="1">The sequence shown here is derived from an EMBL/GenBank/DDBJ whole genome shotgun (WGS) entry which is preliminary data.</text>
</comment>
<dbReference type="AlphaFoldDB" id="D3AH74"/>
<evidence type="ECO:0000313" key="1">
    <source>
        <dbReference type="EMBL" id="EFC98817.1"/>
    </source>
</evidence>
<evidence type="ECO:0000313" key="2">
    <source>
        <dbReference type="Proteomes" id="UP000004968"/>
    </source>
</evidence>
<accession>D3AH74</accession>
<reference evidence="1 2" key="1">
    <citation type="submission" date="2010-01" db="EMBL/GenBank/DDBJ databases">
        <authorList>
            <person name="Weinstock G."/>
            <person name="Sodergren E."/>
            <person name="Clifton S."/>
            <person name="Fulton L."/>
            <person name="Fulton B."/>
            <person name="Courtney L."/>
            <person name="Fronick C."/>
            <person name="Harrison M."/>
            <person name="Strong C."/>
            <person name="Farmer C."/>
            <person name="Delahaunty K."/>
            <person name="Markovic C."/>
            <person name="Hall O."/>
            <person name="Minx P."/>
            <person name="Tomlinson C."/>
            <person name="Mitreva M."/>
            <person name="Nelson J."/>
            <person name="Hou S."/>
            <person name="Wollam A."/>
            <person name="Pepin K.H."/>
            <person name="Johnson M."/>
            <person name="Bhonagiri V."/>
            <person name="Nash W.E."/>
            <person name="Warren W."/>
            <person name="Chinwalla A."/>
            <person name="Mardis E.R."/>
            <person name="Wilson R.K."/>
        </authorList>
    </citation>
    <scope>NUCLEOTIDE SEQUENCE [LARGE SCALE GENOMIC DNA]</scope>
    <source>
        <strain evidence="1 2">DSM 13479</strain>
    </source>
</reference>
<name>D3AH74_9FIRM</name>